<protein>
    <submittedName>
        <fullName evidence="5">AER039Wp</fullName>
    </submittedName>
</protein>
<dbReference type="CDD" id="cd02961">
    <property type="entry name" value="PDI_a_family"/>
    <property type="match status" value="1"/>
</dbReference>
<dbReference type="AlphaFoldDB" id="Q757H4"/>
<comment type="similarity">
    <text evidence="1">Belongs to the protein disulfide isomerase family.</text>
</comment>
<dbReference type="PROSITE" id="PS51352">
    <property type="entry name" value="THIOREDOXIN_2"/>
    <property type="match status" value="1"/>
</dbReference>
<evidence type="ECO:0000256" key="1">
    <source>
        <dbReference type="ARBA" id="ARBA00006347"/>
    </source>
</evidence>
<dbReference type="InterPro" id="IPR036249">
    <property type="entry name" value="Thioredoxin-like_sf"/>
</dbReference>
<evidence type="ECO:0000256" key="3">
    <source>
        <dbReference type="SAM" id="SignalP"/>
    </source>
</evidence>
<dbReference type="Pfam" id="PF00085">
    <property type="entry name" value="Thioredoxin"/>
    <property type="match status" value="1"/>
</dbReference>
<organism evidence="5 6">
    <name type="scientific">Eremothecium gossypii (strain ATCC 10895 / CBS 109.51 / FGSC 9923 / NRRL Y-1056)</name>
    <name type="common">Yeast</name>
    <name type="synonym">Ashbya gossypii</name>
    <dbReference type="NCBI Taxonomy" id="284811"/>
    <lineage>
        <taxon>Eukaryota</taxon>
        <taxon>Fungi</taxon>
        <taxon>Dikarya</taxon>
        <taxon>Ascomycota</taxon>
        <taxon>Saccharomycotina</taxon>
        <taxon>Saccharomycetes</taxon>
        <taxon>Saccharomycetales</taxon>
        <taxon>Saccharomycetaceae</taxon>
        <taxon>Eremothecium</taxon>
    </lineage>
</organism>
<dbReference type="KEGG" id="ago:AGOS_AER039W"/>
<dbReference type="OMA" id="KYYTSWC"/>
<dbReference type="RefSeq" id="NP_984899.2">
    <property type="nucleotide sequence ID" value="NM_210253.2"/>
</dbReference>
<dbReference type="GO" id="GO:0005737">
    <property type="term" value="C:cytoplasm"/>
    <property type="evidence" value="ECO:0007669"/>
    <property type="project" value="UniProtKB-ARBA"/>
</dbReference>
<accession>Q757H4</accession>
<dbReference type="eggNOG" id="KOG0191">
    <property type="taxonomic scope" value="Eukaryota"/>
</dbReference>
<feature type="signal peptide" evidence="3">
    <location>
        <begin position="1"/>
        <end position="17"/>
    </location>
</feature>
<feature type="domain" description="Thioredoxin" evidence="4">
    <location>
        <begin position="8"/>
        <end position="165"/>
    </location>
</feature>
<dbReference type="OrthoDB" id="10264505at2759"/>
<dbReference type="FunCoup" id="Q757H4">
    <property type="interactions" value="184"/>
</dbReference>
<name>Q757H4_EREGS</name>
<evidence type="ECO:0000259" key="4">
    <source>
        <dbReference type="PROSITE" id="PS51352"/>
    </source>
</evidence>
<reference evidence="6" key="2">
    <citation type="journal article" date="2013" name="G3 (Bethesda)">
        <title>Genomes of Ashbya fungi isolated from insects reveal four mating-type loci, numerous translocations, lack of transposons, and distinct gene duplications.</title>
        <authorList>
            <person name="Dietrich F.S."/>
            <person name="Voegeli S."/>
            <person name="Kuo S."/>
            <person name="Philippsen P."/>
        </authorList>
    </citation>
    <scope>GENOME REANNOTATION</scope>
    <source>
        <strain evidence="6">ATCC 10895 / CBS 109.51 / FGSC 9923 / NRRL Y-1056</strain>
    </source>
</reference>
<reference evidence="5 6" key="1">
    <citation type="journal article" date="2004" name="Science">
        <title>The Ashbya gossypii genome as a tool for mapping the ancient Saccharomyces cerevisiae genome.</title>
        <authorList>
            <person name="Dietrich F.S."/>
            <person name="Voegeli S."/>
            <person name="Brachat S."/>
            <person name="Lerch A."/>
            <person name="Gates K."/>
            <person name="Steiner S."/>
            <person name="Mohr C."/>
            <person name="Pohlmann R."/>
            <person name="Luedi P."/>
            <person name="Choi S."/>
            <person name="Wing R.A."/>
            <person name="Flavier A."/>
            <person name="Gaffney T.D."/>
            <person name="Philippsen P."/>
        </authorList>
    </citation>
    <scope>NUCLEOTIDE SEQUENCE [LARGE SCALE GENOMIC DNA]</scope>
    <source>
        <strain evidence="6">ATCC 10895 / CBS 109.51 / FGSC 9923 / NRRL Y-1056</strain>
    </source>
</reference>
<dbReference type="InterPro" id="IPR051063">
    <property type="entry name" value="PDI"/>
</dbReference>
<dbReference type="Proteomes" id="UP000000591">
    <property type="component" value="Chromosome V"/>
</dbReference>
<dbReference type="GeneID" id="4621101"/>
<keyword evidence="2 3" id="KW-0732">Signal</keyword>
<dbReference type="PANTHER" id="PTHR45672">
    <property type="entry name" value="PROTEIN DISULFIDE-ISOMERASE C17H9.14C-RELATED"/>
    <property type="match status" value="1"/>
</dbReference>
<dbReference type="EMBL" id="AE016818">
    <property type="protein sequence ID" value="AAS52723.2"/>
    <property type="molecule type" value="Genomic_DNA"/>
</dbReference>
<dbReference type="InterPro" id="IPR013766">
    <property type="entry name" value="Thioredoxin_domain"/>
</dbReference>
<dbReference type="SUPFAM" id="SSF52833">
    <property type="entry name" value="Thioredoxin-like"/>
    <property type="match status" value="1"/>
</dbReference>
<dbReference type="STRING" id="284811.Q757H4"/>
<gene>
    <name evidence="5" type="ORF">AGOS_AER039W</name>
</gene>
<sequence>MRVCSVFLLVWGAVALASVVSIKSEDQFYALVDNGRYSLIKYYTAWCSHCKHLAPVFVELSDRELAMPAGAEVQFLEVDCDRFGNSLCARLPGFPVLELVRPSAQDGPEAAPQPPAAGGWRRVLHWLHALLPQQHPFRVPEDRIAEFRGSRTADTIASFIQQVVRNDRLEELAQRVLDGAAQEDEPLVHNGRAYLASVAGKDLREERNRLETLLGSDVGISKAEELRLHLSIVSKLQEADSALLDDEL</sequence>
<evidence type="ECO:0000313" key="6">
    <source>
        <dbReference type="Proteomes" id="UP000000591"/>
    </source>
</evidence>
<evidence type="ECO:0000256" key="2">
    <source>
        <dbReference type="ARBA" id="ARBA00022729"/>
    </source>
</evidence>
<keyword evidence="6" id="KW-1185">Reference proteome</keyword>
<dbReference type="PANTHER" id="PTHR45672:SF3">
    <property type="entry name" value="THIOREDOXIN DOMAIN-CONTAINING PROTEIN 5"/>
    <property type="match status" value="1"/>
</dbReference>
<dbReference type="HOGENOM" id="CLU_087689_0_0_1"/>
<feature type="chain" id="PRO_5004286488" evidence="3">
    <location>
        <begin position="18"/>
        <end position="248"/>
    </location>
</feature>
<dbReference type="GO" id="GO:0012505">
    <property type="term" value="C:endomembrane system"/>
    <property type="evidence" value="ECO:0007669"/>
    <property type="project" value="UniProtKB-ARBA"/>
</dbReference>
<dbReference type="InParanoid" id="Q757H4"/>
<evidence type="ECO:0000313" key="5">
    <source>
        <dbReference type="EMBL" id="AAS52723.2"/>
    </source>
</evidence>
<dbReference type="Gene3D" id="3.40.30.10">
    <property type="entry name" value="Glutaredoxin"/>
    <property type="match status" value="1"/>
</dbReference>
<proteinExistence type="inferred from homology"/>